<comment type="subcellular location">
    <subcellularLocation>
        <location evidence="3">Mitochondrion</location>
    </subcellularLocation>
</comment>
<dbReference type="OMA" id="FRDFNEC"/>
<evidence type="ECO:0000256" key="4">
    <source>
        <dbReference type="ARBA" id="ARBA00006936"/>
    </source>
</evidence>
<keyword evidence="9 19" id="KW-0560">Oxidoreductase</keyword>
<comment type="function">
    <text evidence="14">The 2-oxoglutarate dehydrogenase complex catalyzes the overall conversion of 2-oxoglutarate to succinyl-CoA and CO(2). It contains multiple copies of three enzymatic components: 2-oxoglutarate dehydrogenase (E1), dihydrolipoamide succinyltransferase (E2) and lipoamide dehydrogenase (E3).</text>
</comment>
<evidence type="ECO:0000256" key="14">
    <source>
        <dbReference type="ARBA" id="ARBA00037426"/>
    </source>
</evidence>
<proteinExistence type="inferred from homology"/>
<evidence type="ECO:0000256" key="2">
    <source>
        <dbReference type="ARBA" id="ARBA00001964"/>
    </source>
</evidence>
<sequence length="1235" mass="138837">MNPNQGRIGQAILAQGLRHEYARYNAGRRSLVIASKLYSKKNRTPDDSDSLANGSNAIYIDKLYSKWSKDPGSVDQSWDAYFSGKPRSISSARQRQPKKRKWQPASVSERPASSATNPAPQADWKYIDDHLVVQAIIRAYQTRGHLAADLDPLGIVGPTGHSPATDDRKLQATRAVLRQHYSYIFNDLNALFKLPKSTLIGGDEEFLPLREILDRLERVYCGHIGVEYMMITSIHKSNWIREQFEKPGVINFKPEEKKLILERLTRSTGFENFLAKKYSSEKRFGLEGCDIMIPVMKEIIDQSNKCGVESVHIGMAHRGRLNVLANVCRKPMKEILSQFHGLRASDWGSGDVKYHLGLFTERLNRQSNKNVRITVVANPSHLEYVNPVVLGKARAEMFHRGDYQGNKVLPMLIHGDASFCGQGVVYESIHMSDLPAYTTHGTIHVVSNNQVGFTTDPRFSRSSRYCTDVARVVNAPIFHVNADDPEACVHCARVAALWRAKFHKDVVIDIVGYRRNGHNEADEPMFTQPLMYQRIRKLKNCTVKYAEKLTRDGVIKMEEYTEMVKKYDNICNEAFEESKKIKTFKNSHWLDSPWSGYFQGRDRLRVCPTGVNLKTLQHIGEIYSSPPPAEHKFEVHKGILRILGLRKNMIKEKIADWSLGEAFAIGTLVKDGIHVRISGQDVERGTFSHRHHVLHHQTKDNVRYNSLQHLYPDQAPYDVCNSSLSECAILGFETGYSMANPNTLVIWEAQFGDFANTAQPIIDTFLASGETKWVRQSGLCMFLPHSMEGMGPEHSSGRIERFLQLSDDDPDCFPDMCDADLVARQLMNTNWIVTNLTTPANLFHALRRQVALGFRKPLINFSPKSVLRHPKARSPFRDFNECSSFQRLIPDTGKAGENPDCVKHLVFCSGKVYYDLLKEREDHEQESTCALVRVEQICPFPYDLILEQIKKYKTAELIWFQEEHKNQGAWSYIQPRFDTTILKMEGESRGINYHGRPPNSASSTGNKVQHYSQYDAIMTGLFGELTEENKKRIKEIKEQEQKAAVQQSEASLAKAKQDKMKEGEKKAGEKKAGEKKAGEKKEGEKKEGEKKEGAKGAPPAPTGNANPPKPSAKAAPAAAAEPPTETSPSPARKSLAAEPPTETSPSPARKSTAPEAPTTAPSPARKPGQGSAPGNKPKLAQKEVTPSDKSNDKREAPKRAADRDNKQDKQDENESAKRLRKSEDEVTPNDPTSSL</sequence>
<dbReference type="InterPro" id="IPR001017">
    <property type="entry name" value="DH_E1"/>
</dbReference>
<evidence type="ECO:0000256" key="10">
    <source>
        <dbReference type="ARBA" id="ARBA00023052"/>
    </source>
</evidence>
<dbReference type="InParanoid" id="B4LDV8"/>
<evidence type="ECO:0000259" key="18">
    <source>
        <dbReference type="SMART" id="SM00861"/>
    </source>
</evidence>
<feature type="compositionally biased region" description="Low complexity" evidence="17">
    <location>
        <begin position="1111"/>
        <end position="1131"/>
    </location>
</feature>
<dbReference type="KEGG" id="dvi:6624668"/>
<feature type="compositionally biased region" description="Basic and acidic residues" evidence="17">
    <location>
        <begin position="1055"/>
        <end position="1094"/>
    </location>
</feature>
<dbReference type="EC" id="1.2.4.2" evidence="5"/>
<dbReference type="STRING" id="7244.B4LDV8"/>
<feature type="domain" description="Transketolase-like pyrimidine-binding" evidence="18">
    <location>
        <begin position="655"/>
        <end position="869"/>
    </location>
</feature>
<dbReference type="FunCoup" id="B4LDV8">
    <property type="interactions" value="485"/>
</dbReference>
<gene>
    <name evidence="19" type="primary">Dvir\GJ12370</name>
    <name evidence="19" type="ORF">Dvir_GJ12370</name>
</gene>
<feature type="compositionally biased region" description="Low complexity" evidence="17">
    <location>
        <begin position="1151"/>
        <end position="1163"/>
    </location>
</feature>
<dbReference type="GO" id="GO:0006099">
    <property type="term" value="P:tricarboxylic acid cycle"/>
    <property type="evidence" value="ECO:0007669"/>
    <property type="project" value="TreeGrafter"/>
</dbReference>
<protein>
    <recommendedName>
        <fullName evidence="15">2-oxoglutarate dehydrogenase, mitochondrial</fullName>
        <ecNumber evidence="5">1.2.4.2</ecNumber>
    </recommendedName>
    <alternativeName>
        <fullName evidence="16">2-oxoglutarate dehydrogenase complex component E1</fullName>
    </alternativeName>
    <alternativeName>
        <fullName evidence="13">Alpha-ketoglutarate dehydrogenase</fullName>
    </alternativeName>
</protein>
<dbReference type="PANTHER" id="PTHR23152:SF4">
    <property type="entry name" value="2-OXOADIPATE DEHYDROGENASE COMPLEX COMPONENT E1"/>
    <property type="match status" value="1"/>
</dbReference>
<dbReference type="GO" id="GO:0046872">
    <property type="term" value="F:metal ion binding"/>
    <property type="evidence" value="ECO:0007669"/>
    <property type="project" value="UniProtKB-KW"/>
</dbReference>
<comment type="cofactor">
    <cofactor evidence="2">
        <name>thiamine diphosphate</name>
        <dbReference type="ChEBI" id="CHEBI:58937"/>
    </cofactor>
</comment>
<dbReference type="SMART" id="SM00861">
    <property type="entry name" value="Transket_pyr"/>
    <property type="match status" value="1"/>
</dbReference>
<keyword evidence="10" id="KW-0786">Thiamine pyrophosphate</keyword>
<keyword evidence="12" id="KW-0324">Glycolysis</keyword>
<name>B4LDV8_DROVI</name>
<dbReference type="GO" id="GO:0030976">
    <property type="term" value="F:thiamine pyrophosphate binding"/>
    <property type="evidence" value="ECO:0007669"/>
    <property type="project" value="InterPro"/>
</dbReference>
<evidence type="ECO:0000256" key="5">
    <source>
        <dbReference type="ARBA" id="ARBA00012280"/>
    </source>
</evidence>
<keyword evidence="11" id="KW-0496">Mitochondrion</keyword>
<evidence type="ECO:0000313" key="20">
    <source>
        <dbReference type="Proteomes" id="UP000008792"/>
    </source>
</evidence>
<evidence type="ECO:0000313" key="19">
    <source>
        <dbReference type="EMBL" id="EDW68981.1"/>
    </source>
</evidence>
<dbReference type="Gene3D" id="3.40.50.12470">
    <property type="match status" value="1"/>
</dbReference>
<dbReference type="SUPFAM" id="SSF52518">
    <property type="entry name" value="Thiamin diphosphate-binding fold (THDP-binding)"/>
    <property type="match status" value="2"/>
</dbReference>
<feature type="compositionally biased region" description="Basic and acidic residues" evidence="17">
    <location>
        <begin position="1185"/>
        <end position="1224"/>
    </location>
</feature>
<dbReference type="PhylomeDB" id="B4LDV8"/>
<reference evidence="19 20" key="1">
    <citation type="journal article" date="2007" name="Nature">
        <title>Evolution of genes and genomes on the Drosophila phylogeny.</title>
        <authorList>
            <consortium name="Drosophila 12 Genomes Consortium"/>
            <person name="Clark A.G."/>
            <person name="Eisen M.B."/>
            <person name="Smith D.R."/>
            <person name="Bergman C.M."/>
            <person name="Oliver B."/>
            <person name="Markow T.A."/>
            <person name="Kaufman T.C."/>
            <person name="Kellis M."/>
            <person name="Gelbart W."/>
            <person name="Iyer V.N."/>
            <person name="Pollard D.A."/>
            <person name="Sackton T.B."/>
            <person name="Larracuente A.M."/>
            <person name="Singh N.D."/>
            <person name="Abad J.P."/>
            <person name="Abt D.N."/>
            <person name="Adryan B."/>
            <person name="Aguade M."/>
            <person name="Akashi H."/>
            <person name="Anderson W.W."/>
            <person name="Aquadro C.F."/>
            <person name="Ardell D.H."/>
            <person name="Arguello R."/>
            <person name="Artieri C.G."/>
            <person name="Barbash D.A."/>
            <person name="Barker D."/>
            <person name="Barsanti P."/>
            <person name="Batterham P."/>
            <person name="Batzoglou S."/>
            <person name="Begun D."/>
            <person name="Bhutkar A."/>
            <person name="Blanco E."/>
            <person name="Bosak S.A."/>
            <person name="Bradley R.K."/>
            <person name="Brand A.D."/>
            <person name="Brent M.R."/>
            <person name="Brooks A.N."/>
            <person name="Brown R.H."/>
            <person name="Butlin R.K."/>
            <person name="Caggese C."/>
            <person name="Calvi B.R."/>
            <person name="Bernardo de Carvalho A."/>
            <person name="Caspi A."/>
            <person name="Castrezana S."/>
            <person name="Celniker S.E."/>
            <person name="Chang J.L."/>
            <person name="Chapple C."/>
            <person name="Chatterji S."/>
            <person name="Chinwalla A."/>
            <person name="Civetta A."/>
            <person name="Clifton S.W."/>
            <person name="Comeron J.M."/>
            <person name="Costello J.C."/>
            <person name="Coyne J.A."/>
            <person name="Daub J."/>
            <person name="David R.G."/>
            <person name="Delcher A.L."/>
            <person name="Delehaunty K."/>
            <person name="Do C.B."/>
            <person name="Ebling H."/>
            <person name="Edwards K."/>
            <person name="Eickbush T."/>
            <person name="Evans J.D."/>
            <person name="Filipski A."/>
            <person name="Findeiss S."/>
            <person name="Freyhult E."/>
            <person name="Fulton L."/>
            <person name="Fulton R."/>
            <person name="Garcia A.C."/>
            <person name="Gardiner A."/>
            <person name="Garfield D.A."/>
            <person name="Garvin B.E."/>
            <person name="Gibson G."/>
            <person name="Gilbert D."/>
            <person name="Gnerre S."/>
            <person name="Godfrey J."/>
            <person name="Good R."/>
            <person name="Gotea V."/>
            <person name="Gravely B."/>
            <person name="Greenberg A.J."/>
            <person name="Griffiths-Jones S."/>
            <person name="Gross S."/>
            <person name="Guigo R."/>
            <person name="Gustafson E.A."/>
            <person name="Haerty W."/>
            <person name="Hahn M.W."/>
            <person name="Halligan D.L."/>
            <person name="Halpern A.L."/>
            <person name="Halter G.M."/>
            <person name="Han M.V."/>
            <person name="Heger A."/>
            <person name="Hillier L."/>
            <person name="Hinrichs A.S."/>
            <person name="Holmes I."/>
            <person name="Hoskins R.A."/>
            <person name="Hubisz M.J."/>
            <person name="Hultmark D."/>
            <person name="Huntley M.A."/>
            <person name="Jaffe D.B."/>
            <person name="Jagadeeshan S."/>
            <person name="Jeck W.R."/>
            <person name="Johnson J."/>
            <person name="Jones C.D."/>
            <person name="Jordan W.C."/>
            <person name="Karpen G.H."/>
            <person name="Kataoka E."/>
            <person name="Keightley P.D."/>
            <person name="Kheradpour P."/>
            <person name="Kirkness E.F."/>
            <person name="Koerich L.B."/>
            <person name="Kristiansen K."/>
            <person name="Kudrna D."/>
            <person name="Kulathinal R.J."/>
            <person name="Kumar S."/>
            <person name="Kwok R."/>
            <person name="Lander E."/>
            <person name="Langley C.H."/>
            <person name="Lapoint R."/>
            <person name="Lazzaro B.P."/>
            <person name="Lee S.J."/>
            <person name="Levesque L."/>
            <person name="Li R."/>
            <person name="Lin C.F."/>
            <person name="Lin M.F."/>
            <person name="Lindblad-Toh K."/>
            <person name="Llopart A."/>
            <person name="Long M."/>
            <person name="Low L."/>
            <person name="Lozovsky E."/>
            <person name="Lu J."/>
            <person name="Luo M."/>
            <person name="Machado C.A."/>
            <person name="Makalowski W."/>
            <person name="Marzo M."/>
            <person name="Matsuda M."/>
            <person name="Matzkin L."/>
            <person name="McAllister B."/>
            <person name="McBride C.S."/>
            <person name="McKernan B."/>
            <person name="McKernan K."/>
            <person name="Mendez-Lago M."/>
            <person name="Minx P."/>
            <person name="Mollenhauer M.U."/>
            <person name="Montooth K."/>
            <person name="Mount S.M."/>
            <person name="Mu X."/>
            <person name="Myers E."/>
            <person name="Negre B."/>
            <person name="Newfeld S."/>
            <person name="Nielsen R."/>
            <person name="Noor M.A."/>
            <person name="O'Grady P."/>
            <person name="Pachter L."/>
            <person name="Papaceit M."/>
            <person name="Parisi M.J."/>
            <person name="Parisi M."/>
            <person name="Parts L."/>
            <person name="Pedersen J.S."/>
            <person name="Pesole G."/>
            <person name="Phillippy A.M."/>
            <person name="Ponting C.P."/>
            <person name="Pop M."/>
            <person name="Porcelli D."/>
            <person name="Powell J.R."/>
            <person name="Prohaska S."/>
            <person name="Pruitt K."/>
            <person name="Puig M."/>
            <person name="Quesneville H."/>
            <person name="Ram K.R."/>
            <person name="Rand D."/>
            <person name="Rasmussen M.D."/>
            <person name="Reed L.K."/>
            <person name="Reenan R."/>
            <person name="Reily A."/>
            <person name="Remington K.A."/>
            <person name="Rieger T.T."/>
            <person name="Ritchie M.G."/>
            <person name="Robin C."/>
            <person name="Rogers Y.H."/>
            <person name="Rohde C."/>
            <person name="Rozas J."/>
            <person name="Rubenfield M.J."/>
            <person name="Ruiz A."/>
            <person name="Russo S."/>
            <person name="Salzberg S.L."/>
            <person name="Sanchez-Gracia A."/>
            <person name="Saranga D.J."/>
            <person name="Sato H."/>
            <person name="Schaeffer S.W."/>
            <person name="Schatz M.C."/>
            <person name="Schlenke T."/>
            <person name="Schwartz R."/>
            <person name="Segarra C."/>
            <person name="Singh R.S."/>
            <person name="Sirot L."/>
            <person name="Sirota M."/>
            <person name="Sisneros N.B."/>
            <person name="Smith C.D."/>
            <person name="Smith T.F."/>
            <person name="Spieth J."/>
            <person name="Stage D.E."/>
            <person name="Stark A."/>
            <person name="Stephan W."/>
            <person name="Strausberg R.L."/>
            <person name="Strempel S."/>
            <person name="Sturgill D."/>
            <person name="Sutton G."/>
            <person name="Sutton G.G."/>
            <person name="Tao W."/>
            <person name="Teichmann S."/>
            <person name="Tobari Y.N."/>
            <person name="Tomimura Y."/>
            <person name="Tsolas J.M."/>
            <person name="Valente V.L."/>
            <person name="Venter E."/>
            <person name="Venter J.C."/>
            <person name="Vicario S."/>
            <person name="Vieira F.G."/>
            <person name="Vilella A.J."/>
            <person name="Villasante A."/>
            <person name="Walenz B."/>
            <person name="Wang J."/>
            <person name="Wasserman M."/>
            <person name="Watts T."/>
            <person name="Wilson D."/>
            <person name="Wilson R.K."/>
            <person name="Wing R.A."/>
            <person name="Wolfner M.F."/>
            <person name="Wong A."/>
            <person name="Wong G.K."/>
            <person name="Wu C.I."/>
            <person name="Wu G."/>
            <person name="Yamamoto D."/>
            <person name="Yang H.P."/>
            <person name="Yang S.P."/>
            <person name="Yorke J.A."/>
            <person name="Yoshida K."/>
            <person name="Zdobnov E."/>
            <person name="Zhang P."/>
            <person name="Zhang Y."/>
            <person name="Zimin A.V."/>
            <person name="Baldwin J."/>
            <person name="Abdouelleil A."/>
            <person name="Abdulkadir J."/>
            <person name="Abebe A."/>
            <person name="Abera B."/>
            <person name="Abreu J."/>
            <person name="Acer S.C."/>
            <person name="Aftuck L."/>
            <person name="Alexander A."/>
            <person name="An P."/>
            <person name="Anderson E."/>
            <person name="Anderson S."/>
            <person name="Arachi H."/>
            <person name="Azer M."/>
            <person name="Bachantsang P."/>
            <person name="Barry A."/>
            <person name="Bayul T."/>
            <person name="Berlin A."/>
            <person name="Bessette D."/>
            <person name="Bloom T."/>
            <person name="Blye J."/>
            <person name="Boguslavskiy L."/>
            <person name="Bonnet C."/>
            <person name="Boukhgalter B."/>
            <person name="Bourzgui I."/>
            <person name="Brown A."/>
            <person name="Cahill P."/>
            <person name="Channer S."/>
            <person name="Cheshatsang Y."/>
            <person name="Chuda L."/>
            <person name="Citroen M."/>
            <person name="Collymore A."/>
            <person name="Cooke P."/>
            <person name="Costello M."/>
            <person name="D'Aco K."/>
            <person name="Daza R."/>
            <person name="De Haan G."/>
            <person name="DeGray S."/>
            <person name="DeMaso C."/>
            <person name="Dhargay N."/>
            <person name="Dooley K."/>
            <person name="Dooley E."/>
            <person name="Doricent M."/>
            <person name="Dorje P."/>
            <person name="Dorjee K."/>
            <person name="Dupes A."/>
            <person name="Elong R."/>
            <person name="Falk J."/>
            <person name="Farina A."/>
            <person name="Faro S."/>
            <person name="Ferguson D."/>
            <person name="Fisher S."/>
            <person name="Foley C.D."/>
            <person name="Franke A."/>
            <person name="Friedrich D."/>
            <person name="Gadbois L."/>
            <person name="Gearin G."/>
            <person name="Gearin C.R."/>
            <person name="Giannoukos G."/>
            <person name="Goode T."/>
            <person name="Graham J."/>
            <person name="Grandbois E."/>
            <person name="Grewal S."/>
            <person name="Gyaltsen K."/>
            <person name="Hafez N."/>
            <person name="Hagos B."/>
            <person name="Hall J."/>
            <person name="Henson C."/>
            <person name="Hollinger A."/>
            <person name="Honan T."/>
            <person name="Huard M.D."/>
            <person name="Hughes L."/>
            <person name="Hurhula B."/>
            <person name="Husby M.E."/>
            <person name="Kamat A."/>
            <person name="Kanga B."/>
            <person name="Kashin S."/>
            <person name="Khazanovich D."/>
            <person name="Kisner P."/>
            <person name="Lance K."/>
            <person name="Lara M."/>
            <person name="Lee W."/>
            <person name="Lennon N."/>
            <person name="Letendre F."/>
            <person name="LeVine R."/>
            <person name="Lipovsky A."/>
            <person name="Liu X."/>
            <person name="Liu J."/>
            <person name="Liu S."/>
            <person name="Lokyitsang T."/>
            <person name="Lokyitsang Y."/>
            <person name="Lubonja R."/>
            <person name="Lui A."/>
            <person name="MacDonald P."/>
            <person name="Magnisalis V."/>
            <person name="Maru K."/>
            <person name="Matthews C."/>
            <person name="McCusker W."/>
            <person name="McDonough S."/>
            <person name="Mehta T."/>
            <person name="Meldrim J."/>
            <person name="Meneus L."/>
            <person name="Mihai O."/>
            <person name="Mihalev A."/>
            <person name="Mihova T."/>
            <person name="Mittelman R."/>
            <person name="Mlenga V."/>
            <person name="Montmayeur A."/>
            <person name="Mulrain L."/>
            <person name="Navidi A."/>
            <person name="Naylor J."/>
            <person name="Negash T."/>
            <person name="Nguyen T."/>
            <person name="Nguyen N."/>
            <person name="Nicol R."/>
            <person name="Norbu C."/>
            <person name="Norbu N."/>
            <person name="Novod N."/>
            <person name="O'Neill B."/>
            <person name="Osman S."/>
            <person name="Markiewicz E."/>
            <person name="Oyono O.L."/>
            <person name="Patti C."/>
            <person name="Phunkhang P."/>
            <person name="Pierre F."/>
            <person name="Priest M."/>
            <person name="Raghuraman S."/>
            <person name="Rege F."/>
            <person name="Reyes R."/>
            <person name="Rise C."/>
            <person name="Rogov P."/>
            <person name="Ross K."/>
            <person name="Ryan E."/>
            <person name="Settipalli S."/>
            <person name="Shea T."/>
            <person name="Sherpa N."/>
            <person name="Shi L."/>
            <person name="Shih D."/>
            <person name="Sparrow T."/>
            <person name="Spaulding J."/>
            <person name="Stalker J."/>
            <person name="Stange-Thomann N."/>
            <person name="Stavropoulos S."/>
            <person name="Stone C."/>
            <person name="Strader C."/>
            <person name="Tesfaye S."/>
            <person name="Thomson T."/>
            <person name="Thoulutsang Y."/>
            <person name="Thoulutsang D."/>
            <person name="Topham K."/>
            <person name="Topping I."/>
            <person name="Tsamla T."/>
            <person name="Vassiliev H."/>
            <person name="Vo A."/>
            <person name="Wangchuk T."/>
            <person name="Wangdi T."/>
            <person name="Weiand M."/>
            <person name="Wilkinson J."/>
            <person name="Wilson A."/>
            <person name="Yadav S."/>
            <person name="Young G."/>
            <person name="Yu Q."/>
            <person name="Zembek L."/>
            <person name="Zhong D."/>
            <person name="Zimmer A."/>
            <person name="Zwirko Z."/>
            <person name="Jaffe D.B."/>
            <person name="Alvarez P."/>
            <person name="Brockman W."/>
            <person name="Butler J."/>
            <person name="Chin C."/>
            <person name="Gnerre S."/>
            <person name="Grabherr M."/>
            <person name="Kleber M."/>
            <person name="Mauceli E."/>
            <person name="MacCallum I."/>
        </authorList>
    </citation>
    <scope>NUCLEOTIDE SEQUENCE [LARGE SCALE GENOMIC DNA]</scope>
    <source>
        <strain evidence="20">Tucson 15010-1051.87</strain>
    </source>
</reference>
<keyword evidence="20" id="KW-1185">Reference proteome</keyword>
<dbReference type="InterPro" id="IPR032106">
    <property type="entry name" value="2-oxogl_dehyd_N"/>
</dbReference>
<dbReference type="Gene3D" id="3.40.50.970">
    <property type="match status" value="1"/>
</dbReference>
<organism evidence="19 20">
    <name type="scientific">Drosophila virilis</name>
    <name type="common">Fruit fly</name>
    <dbReference type="NCBI Taxonomy" id="7244"/>
    <lineage>
        <taxon>Eukaryota</taxon>
        <taxon>Metazoa</taxon>
        <taxon>Ecdysozoa</taxon>
        <taxon>Arthropoda</taxon>
        <taxon>Hexapoda</taxon>
        <taxon>Insecta</taxon>
        <taxon>Pterygota</taxon>
        <taxon>Neoptera</taxon>
        <taxon>Endopterygota</taxon>
        <taxon>Diptera</taxon>
        <taxon>Brachycera</taxon>
        <taxon>Muscomorpha</taxon>
        <taxon>Ephydroidea</taxon>
        <taxon>Drosophilidae</taxon>
        <taxon>Drosophila</taxon>
    </lineage>
</organism>
<dbReference type="InterPro" id="IPR011603">
    <property type="entry name" value="2oxoglutarate_DH_E1"/>
</dbReference>
<comment type="similarity">
    <text evidence="4">Belongs to the alpha-ketoglutarate dehydrogenase family.</text>
</comment>
<dbReference type="FunFam" id="3.40.50.12470:FF:000007">
    <property type="entry name" value="2-oxoglutarate dehydrogenase e1 mitochondrial"/>
    <property type="match status" value="1"/>
</dbReference>
<dbReference type="NCBIfam" id="TIGR00239">
    <property type="entry name" value="2oxo_dh_E1"/>
    <property type="match status" value="1"/>
</dbReference>
<keyword evidence="6" id="KW-0479">Metal-binding</keyword>
<dbReference type="Pfam" id="PF02779">
    <property type="entry name" value="Transket_pyr"/>
    <property type="match status" value="1"/>
</dbReference>
<evidence type="ECO:0000256" key="12">
    <source>
        <dbReference type="ARBA" id="ARBA00023152"/>
    </source>
</evidence>
<dbReference type="Pfam" id="PF16078">
    <property type="entry name" value="2-oxogl_dehyd_N"/>
    <property type="match status" value="1"/>
</dbReference>
<dbReference type="FunFam" id="3.40.50.970:FF:000002">
    <property type="entry name" value="2-oxoglutarate dehydrogenase, E1 component"/>
    <property type="match status" value="1"/>
</dbReference>
<evidence type="ECO:0000256" key="7">
    <source>
        <dbReference type="ARBA" id="ARBA00022842"/>
    </source>
</evidence>
<evidence type="ECO:0000256" key="16">
    <source>
        <dbReference type="ARBA" id="ARBA00042984"/>
    </source>
</evidence>
<evidence type="ECO:0000256" key="1">
    <source>
        <dbReference type="ARBA" id="ARBA00001946"/>
    </source>
</evidence>
<evidence type="ECO:0000256" key="8">
    <source>
        <dbReference type="ARBA" id="ARBA00022946"/>
    </source>
</evidence>
<dbReference type="eggNOG" id="KOG0450">
    <property type="taxonomic scope" value="Eukaryota"/>
</dbReference>
<dbReference type="Gene3D" id="3.40.50.11610">
    <property type="entry name" value="Multifunctional 2-oxoglutarate metabolism enzyme, C-terminal domain"/>
    <property type="match status" value="1"/>
</dbReference>
<dbReference type="AlphaFoldDB" id="B4LDV8"/>
<dbReference type="InterPro" id="IPR005475">
    <property type="entry name" value="Transketolase-like_Pyr-bd"/>
</dbReference>
<feature type="region of interest" description="Disordered" evidence="17">
    <location>
        <begin position="1043"/>
        <end position="1235"/>
    </location>
</feature>
<dbReference type="Proteomes" id="UP000008792">
    <property type="component" value="Unassembled WGS sequence"/>
</dbReference>
<dbReference type="InterPro" id="IPR031717">
    <property type="entry name" value="ODO-1/KGD_C"/>
</dbReference>
<evidence type="ECO:0000256" key="6">
    <source>
        <dbReference type="ARBA" id="ARBA00022723"/>
    </source>
</evidence>
<dbReference type="GO" id="GO:0006096">
    <property type="term" value="P:glycolytic process"/>
    <property type="evidence" value="ECO:0007669"/>
    <property type="project" value="UniProtKB-KW"/>
</dbReference>
<evidence type="ECO:0000256" key="15">
    <source>
        <dbReference type="ARBA" id="ARBA00040267"/>
    </source>
</evidence>
<comment type="cofactor">
    <cofactor evidence="1">
        <name>Mg(2+)</name>
        <dbReference type="ChEBI" id="CHEBI:18420"/>
    </cofactor>
</comment>
<dbReference type="SMR" id="B4LDV8"/>
<dbReference type="EMBL" id="CH940647">
    <property type="protein sequence ID" value="EDW68981.1"/>
    <property type="molecule type" value="Genomic_DNA"/>
</dbReference>
<keyword evidence="7" id="KW-0460">Magnesium</keyword>
<dbReference type="InterPro" id="IPR042179">
    <property type="entry name" value="KGD_C_sf"/>
</dbReference>
<dbReference type="GO" id="GO:0004591">
    <property type="term" value="F:oxoglutarate dehydrogenase (succinyl-transferring) activity"/>
    <property type="evidence" value="ECO:0007669"/>
    <property type="project" value="UniProtKB-EC"/>
</dbReference>
<evidence type="ECO:0000256" key="3">
    <source>
        <dbReference type="ARBA" id="ARBA00004173"/>
    </source>
</evidence>
<dbReference type="InterPro" id="IPR029061">
    <property type="entry name" value="THDP-binding"/>
</dbReference>
<dbReference type="HOGENOM" id="CLU_004709_1_1_1"/>
<accession>B4LDV8</accession>
<dbReference type="NCBIfam" id="NF008907">
    <property type="entry name" value="PRK12270.1"/>
    <property type="match status" value="1"/>
</dbReference>
<dbReference type="Pfam" id="PF16870">
    <property type="entry name" value="OxoGdeHyase_C"/>
    <property type="match status" value="1"/>
</dbReference>
<feature type="region of interest" description="Disordered" evidence="17">
    <location>
        <begin position="87"/>
        <end position="121"/>
    </location>
</feature>
<dbReference type="PANTHER" id="PTHR23152">
    <property type="entry name" value="2-OXOGLUTARATE DEHYDROGENASE"/>
    <property type="match status" value="1"/>
</dbReference>
<dbReference type="CDD" id="cd02016">
    <property type="entry name" value="TPP_E1_OGDC_like"/>
    <property type="match status" value="1"/>
</dbReference>
<keyword evidence="8" id="KW-0809">Transit peptide</keyword>
<dbReference type="NCBIfam" id="NF006914">
    <property type="entry name" value="PRK09404.1"/>
    <property type="match status" value="1"/>
</dbReference>
<evidence type="ECO:0000256" key="9">
    <source>
        <dbReference type="ARBA" id="ARBA00023002"/>
    </source>
</evidence>
<evidence type="ECO:0000256" key="11">
    <source>
        <dbReference type="ARBA" id="ARBA00023128"/>
    </source>
</evidence>
<dbReference type="OrthoDB" id="413077at2759"/>
<dbReference type="GO" id="GO:0045252">
    <property type="term" value="C:oxoglutarate dehydrogenase complex"/>
    <property type="evidence" value="ECO:0007669"/>
    <property type="project" value="TreeGrafter"/>
</dbReference>
<dbReference type="GO" id="GO:0005739">
    <property type="term" value="C:mitochondrion"/>
    <property type="evidence" value="ECO:0007669"/>
    <property type="project" value="UniProtKB-SubCell"/>
</dbReference>
<dbReference type="Gene3D" id="1.10.287.1150">
    <property type="entry name" value="TPP helical domain"/>
    <property type="match status" value="1"/>
</dbReference>
<dbReference type="Pfam" id="PF00676">
    <property type="entry name" value="E1_dh"/>
    <property type="match status" value="1"/>
</dbReference>
<evidence type="ECO:0000256" key="17">
    <source>
        <dbReference type="SAM" id="MobiDB-lite"/>
    </source>
</evidence>
<evidence type="ECO:0000256" key="13">
    <source>
        <dbReference type="ARBA" id="ARBA00030680"/>
    </source>
</evidence>